<accession>A0A7C9VCL3</accession>
<protein>
    <submittedName>
        <fullName evidence="2">DUF2125 domain-containing protein</fullName>
    </submittedName>
</protein>
<dbReference type="EMBL" id="JAAKZG010000005">
    <property type="protein sequence ID" value="NGN42467.1"/>
    <property type="molecule type" value="Genomic_DNA"/>
</dbReference>
<dbReference type="Pfam" id="PF09898">
    <property type="entry name" value="DUF2125"/>
    <property type="match status" value="1"/>
</dbReference>
<keyword evidence="3" id="KW-1185">Reference proteome</keyword>
<evidence type="ECO:0000256" key="1">
    <source>
        <dbReference type="SAM" id="Phobius"/>
    </source>
</evidence>
<sequence length="328" mass="34841">MSMTDRPKPNYNRRILWLAAFVVLLFGGYSVGWFYLAGKVEAKAKAEIASLNRDGVVAECTNPVARGYPFRLGLFCDRVAFEDAGRGVSVSAGNFRSAGQIYDPTHLIAEIDSPARIEVPQSQPLALTWDNLRASVRLAQPLPERVSVEGKMLKAATDAGAPLLAAETFEGHVRPNGQDIDLAGSFAGLALDSSLVEGRTLPLLSGDTDLTVKNGMTLIAQKTQSMRGQSGTIRTLDLSTSETAGLSLSGPFSVGQDGLLDAQFKLTVRDPQGLAMALSEVIPEKSEQIQQGFAALSMLGSAPSLPLKISKGKASLGFIKLGNVPPLK</sequence>
<proteinExistence type="predicted"/>
<gene>
    <name evidence="2" type="ORF">G6N74_15465</name>
</gene>
<comment type="caution">
    <text evidence="2">The sequence shown here is derived from an EMBL/GenBank/DDBJ whole genome shotgun (WGS) entry which is preliminary data.</text>
</comment>
<dbReference type="AlphaFoldDB" id="A0A7C9VCL3"/>
<reference evidence="2 3" key="1">
    <citation type="submission" date="2020-02" db="EMBL/GenBank/DDBJ databases">
        <title>Genome sequence of the type strain CGMCC 1.15528 of Mesorhizobium zhangyense.</title>
        <authorList>
            <person name="Gao J."/>
            <person name="Sun J."/>
        </authorList>
    </citation>
    <scope>NUCLEOTIDE SEQUENCE [LARGE SCALE GENOMIC DNA]</scope>
    <source>
        <strain evidence="2 3">CGMCC 1.15528</strain>
    </source>
</reference>
<dbReference type="Proteomes" id="UP000481252">
    <property type="component" value="Unassembled WGS sequence"/>
</dbReference>
<feature type="transmembrane region" description="Helical" evidence="1">
    <location>
        <begin position="15"/>
        <end position="36"/>
    </location>
</feature>
<organism evidence="2 3">
    <name type="scientific">Mesorhizobium zhangyense</name>
    <dbReference type="NCBI Taxonomy" id="1776730"/>
    <lineage>
        <taxon>Bacteria</taxon>
        <taxon>Pseudomonadati</taxon>
        <taxon>Pseudomonadota</taxon>
        <taxon>Alphaproteobacteria</taxon>
        <taxon>Hyphomicrobiales</taxon>
        <taxon>Phyllobacteriaceae</taxon>
        <taxon>Mesorhizobium</taxon>
    </lineage>
</organism>
<dbReference type="InterPro" id="IPR018666">
    <property type="entry name" value="DUF2125"/>
</dbReference>
<keyword evidence="1" id="KW-0472">Membrane</keyword>
<keyword evidence="1" id="KW-1133">Transmembrane helix</keyword>
<dbReference type="RefSeq" id="WP_165118806.1">
    <property type="nucleotide sequence ID" value="NZ_JAAKZG010000005.1"/>
</dbReference>
<name>A0A7C9VCL3_9HYPH</name>
<keyword evidence="1" id="KW-0812">Transmembrane</keyword>
<evidence type="ECO:0000313" key="2">
    <source>
        <dbReference type="EMBL" id="NGN42467.1"/>
    </source>
</evidence>
<evidence type="ECO:0000313" key="3">
    <source>
        <dbReference type="Proteomes" id="UP000481252"/>
    </source>
</evidence>